<dbReference type="RefSeq" id="YP_010658313.1">
    <property type="nucleotide sequence ID" value="NC_070856.1"/>
</dbReference>
<evidence type="ECO:0000313" key="1">
    <source>
        <dbReference type="EMBL" id="QXV74312.1"/>
    </source>
</evidence>
<sequence>MIEINTVREYILNMAADKDGIDRQSTFKVIGKNGIEFTIGTDELLLLVGIKASMNYHNGPGYNMDKLFMAMKQVVPVDKHEDALHIIFGL</sequence>
<keyword evidence="2" id="KW-1185">Reference proteome</keyword>
<evidence type="ECO:0000313" key="2">
    <source>
        <dbReference type="Proteomes" id="UP000828420"/>
    </source>
</evidence>
<protein>
    <submittedName>
        <fullName evidence="1">Uncharacterized protein</fullName>
    </submittedName>
</protein>
<dbReference type="GeneID" id="77934259"/>
<reference evidence="1 2" key="1">
    <citation type="submission" date="2021-04" db="EMBL/GenBank/DDBJ databases">
        <title>The Hidden Diversity of Double-Stranded DNA Phages in the Symbiotic Bacterium Rhizobium.</title>
        <authorList>
            <person name="Santamaria R.I."/>
            <person name="Bustos P."/>
            <person name="Cauwenberghe J.V."/>
            <person name="Gonzalez V."/>
        </authorList>
    </citation>
    <scope>NUCLEOTIDE SEQUENCE [LARGE SCALE GENOMIC DNA]</scope>
</reference>
<dbReference type="Proteomes" id="UP000828420">
    <property type="component" value="Segment"/>
</dbReference>
<dbReference type="KEGG" id="vg:77934259"/>
<name>A0AAE7VM43_9CAUD</name>
<organism evidence="1 2">
    <name type="scientific">Rhizobium phage RHEph16</name>
    <dbReference type="NCBI Taxonomy" id="2836132"/>
    <lineage>
        <taxon>Viruses</taxon>
        <taxon>Duplodnaviria</taxon>
        <taxon>Heunggongvirae</taxon>
        <taxon>Uroviricota</taxon>
        <taxon>Caudoviricetes</taxon>
        <taxon>Schitoviridae</taxon>
        <taxon>Demetervirinae</taxon>
        <taxon>Acanvirus</taxon>
        <taxon>Acanvirus Rheph16</taxon>
    </lineage>
</organism>
<proteinExistence type="predicted"/>
<dbReference type="EMBL" id="MW980066">
    <property type="protein sequence ID" value="QXV74312.1"/>
    <property type="molecule type" value="Genomic_DNA"/>
</dbReference>
<accession>A0AAE7VM43</accession>